<proteinExistence type="predicted"/>
<name>A0A5C1YNV1_9PROT</name>
<evidence type="ECO:0008006" key="4">
    <source>
        <dbReference type="Google" id="ProtNLM"/>
    </source>
</evidence>
<reference evidence="2 3" key="1">
    <citation type="submission" date="2019-09" db="EMBL/GenBank/DDBJ databases">
        <title>Genome sequencing of strain KACC 21233.</title>
        <authorList>
            <person name="Heo J."/>
            <person name="Kim S.-J."/>
            <person name="Kim J.-S."/>
            <person name="Hong S.-B."/>
            <person name="Kwon S.-W."/>
        </authorList>
    </citation>
    <scope>NUCLEOTIDE SEQUENCE [LARGE SCALE GENOMIC DNA]</scope>
    <source>
        <strain evidence="2 3">KACC 21233</strain>
    </source>
</reference>
<feature type="signal peptide" evidence="1">
    <location>
        <begin position="1"/>
        <end position="26"/>
    </location>
</feature>
<organism evidence="2 3">
    <name type="scientific">Acetobacter vaccinii</name>
    <dbReference type="NCBI Taxonomy" id="2592655"/>
    <lineage>
        <taxon>Bacteria</taxon>
        <taxon>Pseudomonadati</taxon>
        <taxon>Pseudomonadota</taxon>
        <taxon>Alphaproteobacteria</taxon>
        <taxon>Acetobacterales</taxon>
        <taxon>Acetobacteraceae</taxon>
        <taxon>Acetobacter</taxon>
    </lineage>
</organism>
<dbReference type="RefSeq" id="WP_149278877.1">
    <property type="nucleotide sequence ID" value="NZ_CP043506.1"/>
</dbReference>
<feature type="chain" id="PRO_5023106138" description="Lipoprotein" evidence="1">
    <location>
        <begin position="27"/>
        <end position="66"/>
    </location>
</feature>
<dbReference type="EMBL" id="CP043506">
    <property type="protein sequence ID" value="QEO17198.1"/>
    <property type="molecule type" value="Genomic_DNA"/>
</dbReference>
<dbReference type="Proteomes" id="UP000324536">
    <property type="component" value="Chromosome"/>
</dbReference>
<dbReference type="KEGG" id="acek:FLP30_05170"/>
<evidence type="ECO:0000313" key="2">
    <source>
        <dbReference type="EMBL" id="QEO17198.1"/>
    </source>
</evidence>
<dbReference type="AlphaFoldDB" id="A0A5C1YNV1"/>
<evidence type="ECO:0000256" key="1">
    <source>
        <dbReference type="SAM" id="SignalP"/>
    </source>
</evidence>
<keyword evidence="3" id="KW-1185">Reference proteome</keyword>
<accession>A0A5C1YNV1</accession>
<evidence type="ECO:0000313" key="3">
    <source>
        <dbReference type="Proteomes" id="UP000324536"/>
    </source>
</evidence>
<sequence length="66" mass="6852">MKNMKATKLLALAGLALLGACARYQAPPLLPPPTASVASLPISNHYGLRGHTPMDAPTPYALLGNN</sequence>
<keyword evidence="1" id="KW-0732">Signal</keyword>
<protein>
    <recommendedName>
        <fullName evidence="4">Lipoprotein</fullName>
    </recommendedName>
</protein>
<dbReference type="PROSITE" id="PS51257">
    <property type="entry name" value="PROKAR_LIPOPROTEIN"/>
    <property type="match status" value="1"/>
</dbReference>
<gene>
    <name evidence="2" type="ORF">FLP30_05170</name>
</gene>